<dbReference type="InterPro" id="IPR011050">
    <property type="entry name" value="Pectin_lyase_fold/virulence"/>
</dbReference>
<evidence type="ECO:0000313" key="14">
    <source>
        <dbReference type="Proteomes" id="UP000323386"/>
    </source>
</evidence>
<dbReference type="InterPro" id="IPR006626">
    <property type="entry name" value="PbH1"/>
</dbReference>
<dbReference type="FunFam" id="2.160.20.10:FF:000002">
    <property type="entry name" value="Endopolygalacturonase D"/>
    <property type="match status" value="1"/>
</dbReference>
<evidence type="ECO:0000256" key="2">
    <source>
        <dbReference type="ARBA" id="ARBA00012736"/>
    </source>
</evidence>
<name>A0A5C3F4K7_9BASI</name>
<dbReference type="InterPro" id="IPR000743">
    <property type="entry name" value="Glyco_hydro_28"/>
</dbReference>
<keyword evidence="4" id="KW-0677">Repeat</keyword>
<evidence type="ECO:0000256" key="1">
    <source>
        <dbReference type="ARBA" id="ARBA00008834"/>
    </source>
</evidence>
<dbReference type="PANTHER" id="PTHR31884:SF1">
    <property type="entry name" value="POLYGALACTURONASE"/>
    <property type="match status" value="1"/>
</dbReference>
<dbReference type="EC" id="3.2.1.15" evidence="2"/>
<sequence length="385" mass="41120">MVRLLSLALAATTLVAAAPHAAKDKCVFSDLDSLVAGKKACSTITVSNMAVPANKTLDLTNLNDGTKVVFEGRTTFGYAEWKGPLVNISGNHLDVRGAPHSLFDCDGKRWWDTLGGNGGKAKPKFLYLRNAVGTRLSHLNVKNTPVHAFDIAKCKDVQIDHITLDNSDGDEGSPSLDSDVGSLGHNTDAFDVGECDGVTIRNVHVRNQDDCLAIRSGTNIHFSHAYCEGGHGLSIGSVGGRDVNTVDGVLIEKVKVVNSENAVRIKTNYNTTGSVANVHYRDIEMVNTHGYGLAVRQDYLNEIIMMRKSFGAMGGPTGTPTNGITITNFTVENLHGSMTKNLDTASPIIILCGEGTCKDWTFKDINITGGVKKEGCLNMPAGISC</sequence>
<dbReference type="GO" id="GO:0004650">
    <property type="term" value="F:polygalacturonase activity"/>
    <property type="evidence" value="ECO:0007669"/>
    <property type="project" value="UniProtKB-EC"/>
</dbReference>
<evidence type="ECO:0000256" key="11">
    <source>
        <dbReference type="RuleBase" id="RU361169"/>
    </source>
</evidence>
<evidence type="ECO:0000256" key="4">
    <source>
        <dbReference type="ARBA" id="ARBA00022737"/>
    </source>
</evidence>
<dbReference type="GO" id="GO:0005576">
    <property type="term" value="C:extracellular region"/>
    <property type="evidence" value="ECO:0007669"/>
    <property type="project" value="TreeGrafter"/>
</dbReference>
<dbReference type="PROSITE" id="PS00502">
    <property type="entry name" value="POLYGALACTURONASE"/>
    <property type="match status" value="1"/>
</dbReference>
<dbReference type="Gene3D" id="2.160.20.10">
    <property type="entry name" value="Single-stranded right-handed beta-helix, Pectin lyase-like"/>
    <property type="match status" value="1"/>
</dbReference>
<comment type="similarity">
    <text evidence="1 11">Belongs to the glycosyl hydrolase 28 family.</text>
</comment>
<evidence type="ECO:0000256" key="5">
    <source>
        <dbReference type="ARBA" id="ARBA00022801"/>
    </source>
</evidence>
<keyword evidence="7 11" id="KW-0326">Glycosidase</keyword>
<keyword evidence="6" id="KW-1015">Disulfide bond</keyword>
<evidence type="ECO:0000256" key="3">
    <source>
        <dbReference type="ARBA" id="ARBA00022729"/>
    </source>
</evidence>
<dbReference type="EMBL" id="OOIP01000011">
    <property type="protein sequence ID" value="SPO38865.1"/>
    <property type="molecule type" value="Genomic_DNA"/>
</dbReference>
<keyword evidence="8" id="KW-0961">Cell wall biogenesis/degradation</keyword>
<dbReference type="GO" id="GO:0071555">
    <property type="term" value="P:cell wall organization"/>
    <property type="evidence" value="ECO:0007669"/>
    <property type="project" value="UniProtKB-KW"/>
</dbReference>
<proteinExistence type="inferred from homology"/>
<dbReference type="InterPro" id="IPR050434">
    <property type="entry name" value="Glycosyl_hydrlase_28"/>
</dbReference>
<dbReference type="SUPFAM" id="SSF51126">
    <property type="entry name" value="Pectin lyase-like"/>
    <property type="match status" value="1"/>
</dbReference>
<feature type="signal peptide" evidence="12">
    <location>
        <begin position="1"/>
        <end position="17"/>
    </location>
</feature>
<evidence type="ECO:0000256" key="8">
    <source>
        <dbReference type="ARBA" id="ARBA00023316"/>
    </source>
</evidence>
<gene>
    <name evidence="13" type="ORF">PSFLO_04344</name>
</gene>
<dbReference type="Pfam" id="PF00295">
    <property type="entry name" value="Glyco_hydro_28"/>
    <property type="match status" value="1"/>
</dbReference>
<evidence type="ECO:0000256" key="6">
    <source>
        <dbReference type="ARBA" id="ARBA00023157"/>
    </source>
</evidence>
<keyword evidence="14" id="KW-1185">Reference proteome</keyword>
<dbReference type="SMART" id="SM00710">
    <property type="entry name" value="PbH1"/>
    <property type="match status" value="5"/>
</dbReference>
<reference evidence="13 14" key="1">
    <citation type="submission" date="2018-03" db="EMBL/GenBank/DDBJ databases">
        <authorList>
            <person name="Guldener U."/>
        </authorList>
    </citation>
    <scope>NUCLEOTIDE SEQUENCE [LARGE SCALE GENOMIC DNA]</scope>
    <source>
        <strain evidence="13 14">DAOM196992</strain>
    </source>
</reference>
<feature type="chain" id="PRO_5022733196" description="endo-polygalacturonase" evidence="12">
    <location>
        <begin position="18"/>
        <end position="385"/>
    </location>
</feature>
<accession>A0A5C3F4K7</accession>
<comment type="catalytic activity">
    <reaction evidence="9">
        <text>(1,4-alpha-D-galacturonosyl)n+m + H2O = (1,4-alpha-D-galacturonosyl)n + (1,4-alpha-D-galacturonosyl)m.</text>
        <dbReference type="EC" id="3.2.1.15"/>
    </reaction>
</comment>
<evidence type="ECO:0000256" key="7">
    <source>
        <dbReference type="ARBA" id="ARBA00023295"/>
    </source>
</evidence>
<dbReference type="Proteomes" id="UP000323386">
    <property type="component" value="Unassembled WGS sequence"/>
</dbReference>
<evidence type="ECO:0000256" key="9">
    <source>
        <dbReference type="ARBA" id="ARBA00034074"/>
    </source>
</evidence>
<organism evidence="13 14">
    <name type="scientific">Pseudozyma flocculosa</name>
    <dbReference type="NCBI Taxonomy" id="84751"/>
    <lineage>
        <taxon>Eukaryota</taxon>
        <taxon>Fungi</taxon>
        <taxon>Dikarya</taxon>
        <taxon>Basidiomycota</taxon>
        <taxon>Ustilaginomycotina</taxon>
        <taxon>Ustilaginomycetes</taxon>
        <taxon>Ustilaginales</taxon>
        <taxon>Ustilaginaceae</taxon>
        <taxon>Pseudozyma</taxon>
    </lineage>
</organism>
<dbReference type="OrthoDB" id="1546079at2759"/>
<dbReference type="PANTHER" id="PTHR31884">
    <property type="entry name" value="POLYGALACTURONASE"/>
    <property type="match status" value="1"/>
</dbReference>
<evidence type="ECO:0000256" key="12">
    <source>
        <dbReference type="SAM" id="SignalP"/>
    </source>
</evidence>
<dbReference type="GO" id="GO:0045490">
    <property type="term" value="P:pectin catabolic process"/>
    <property type="evidence" value="ECO:0007669"/>
    <property type="project" value="UniProtKB-ARBA"/>
</dbReference>
<evidence type="ECO:0000256" key="10">
    <source>
        <dbReference type="PROSITE-ProRule" id="PRU10052"/>
    </source>
</evidence>
<keyword evidence="5 11" id="KW-0378">Hydrolase</keyword>
<protein>
    <recommendedName>
        <fullName evidence="2">endo-polygalacturonase</fullName>
        <ecNumber evidence="2">3.2.1.15</ecNumber>
    </recommendedName>
</protein>
<feature type="active site" evidence="10">
    <location>
        <position position="231"/>
    </location>
</feature>
<evidence type="ECO:0000313" key="13">
    <source>
        <dbReference type="EMBL" id="SPO38865.1"/>
    </source>
</evidence>
<dbReference type="InterPro" id="IPR012334">
    <property type="entry name" value="Pectin_lyas_fold"/>
</dbReference>
<dbReference type="AlphaFoldDB" id="A0A5C3F4K7"/>
<keyword evidence="3 12" id="KW-0732">Signal</keyword>